<name>A0A4Y7R7S7_9FIRM</name>
<protein>
    <submittedName>
        <fullName evidence="1">Uncharacterized protein</fullName>
    </submittedName>
</protein>
<evidence type="ECO:0000313" key="1">
    <source>
        <dbReference type="EMBL" id="TEB04680.1"/>
    </source>
</evidence>
<sequence length="121" mass="14270">MKDFILDEEIKNVTSKKTKVYLEEVLSTYYNGNYRSCIVVLYSVVLFDLIQKLTILKESYSDKKAEEILKDIENKQAIDERYSVIENTLIDRICNETALLNSIEKKQLREMPVGYCYLYYA</sequence>
<accession>A0A4Y7R7S7</accession>
<dbReference type="EMBL" id="QFGA01000003">
    <property type="protein sequence ID" value="TEB04680.1"/>
    <property type="molecule type" value="Genomic_DNA"/>
</dbReference>
<reference evidence="1 2" key="1">
    <citation type="journal article" date="2018" name="Environ. Microbiol.">
        <title>Novel energy conservation strategies and behaviour of Pelotomaculum schinkii driving syntrophic propionate catabolism.</title>
        <authorList>
            <person name="Hidalgo-Ahumada C.A.P."/>
            <person name="Nobu M.K."/>
            <person name="Narihiro T."/>
            <person name="Tamaki H."/>
            <person name="Liu W.T."/>
            <person name="Kamagata Y."/>
            <person name="Stams A.J.M."/>
            <person name="Imachi H."/>
            <person name="Sousa D.Z."/>
        </authorList>
    </citation>
    <scope>NUCLEOTIDE SEQUENCE [LARGE SCALE GENOMIC DNA]</scope>
    <source>
        <strain evidence="1 2">HH</strain>
    </source>
</reference>
<keyword evidence="2" id="KW-1185">Reference proteome</keyword>
<evidence type="ECO:0000313" key="2">
    <source>
        <dbReference type="Proteomes" id="UP000298324"/>
    </source>
</evidence>
<dbReference type="RefSeq" id="WP_190259015.1">
    <property type="nucleotide sequence ID" value="NZ_QFGA01000003.1"/>
</dbReference>
<comment type="caution">
    <text evidence="1">The sequence shown here is derived from an EMBL/GenBank/DDBJ whole genome shotgun (WGS) entry which is preliminary data.</text>
</comment>
<proteinExistence type="predicted"/>
<dbReference type="AlphaFoldDB" id="A0A4Y7R7S7"/>
<gene>
    <name evidence="1" type="ORF">Psch_03442</name>
</gene>
<dbReference type="Proteomes" id="UP000298324">
    <property type="component" value="Unassembled WGS sequence"/>
</dbReference>
<organism evidence="1 2">
    <name type="scientific">Pelotomaculum schinkii</name>
    <dbReference type="NCBI Taxonomy" id="78350"/>
    <lineage>
        <taxon>Bacteria</taxon>
        <taxon>Bacillati</taxon>
        <taxon>Bacillota</taxon>
        <taxon>Clostridia</taxon>
        <taxon>Eubacteriales</taxon>
        <taxon>Desulfotomaculaceae</taxon>
        <taxon>Pelotomaculum</taxon>
    </lineage>
</organism>